<evidence type="ECO:0000313" key="10">
    <source>
        <dbReference type="Proteomes" id="UP000276899"/>
    </source>
</evidence>
<dbReference type="InterPro" id="IPR035996">
    <property type="entry name" value="4pyrrol_Methylase_sf"/>
</dbReference>
<protein>
    <recommendedName>
        <fullName evidence="6">Ribosomal RNA small subunit methyltransferase I</fullName>
        <ecNumber evidence="6">2.1.1.198</ecNumber>
    </recommendedName>
    <alternativeName>
        <fullName evidence="6">16S rRNA 2'-O-ribose C1402 methyltransferase</fullName>
    </alternativeName>
    <alternativeName>
        <fullName evidence="6">rRNA (cytidine-2'-O-)-methyltransferase RsmI</fullName>
    </alternativeName>
</protein>
<evidence type="ECO:0000256" key="2">
    <source>
        <dbReference type="ARBA" id="ARBA00022552"/>
    </source>
</evidence>
<feature type="domain" description="Tetrapyrrole methylase" evidence="8">
    <location>
        <begin position="44"/>
        <end position="246"/>
    </location>
</feature>
<dbReference type="GO" id="GO:0005737">
    <property type="term" value="C:cytoplasm"/>
    <property type="evidence" value="ECO:0007669"/>
    <property type="project" value="UniProtKB-SubCell"/>
</dbReference>
<evidence type="ECO:0000256" key="6">
    <source>
        <dbReference type="HAMAP-Rule" id="MF_01877"/>
    </source>
</evidence>
<dbReference type="EC" id="2.1.1.198" evidence="6"/>
<dbReference type="Pfam" id="PF00590">
    <property type="entry name" value="TP_methylase"/>
    <property type="match status" value="1"/>
</dbReference>
<dbReference type="HAMAP" id="MF_01877">
    <property type="entry name" value="16SrRNA_methyltr_I"/>
    <property type="match status" value="1"/>
</dbReference>
<dbReference type="PANTHER" id="PTHR46111">
    <property type="entry name" value="RIBOSOMAL RNA SMALL SUBUNIT METHYLTRANSFERASE I"/>
    <property type="match status" value="1"/>
</dbReference>
<dbReference type="InterPro" id="IPR008189">
    <property type="entry name" value="rRNA_ssu_MeTfrase_I"/>
</dbReference>
<evidence type="ECO:0000256" key="3">
    <source>
        <dbReference type="ARBA" id="ARBA00022603"/>
    </source>
</evidence>
<dbReference type="PIRSF" id="PIRSF005917">
    <property type="entry name" value="MTase_YraL"/>
    <property type="match status" value="1"/>
</dbReference>
<dbReference type="InterPro" id="IPR014776">
    <property type="entry name" value="4pyrrole_Mease_sub2"/>
</dbReference>
<dbReference type="PANTHER" id="PTHR46111:SF1">
    <property type="entry name" value="RIBOSOMAL RNA SMALL SUBUNIT METHYLTRANSFERASE I"/>
    <property type="match status" value="1"/>
</dbReference>
<dbReference type="Gene3D" id="3.40.1010.10">
    <property type="entry name" value="Cobalt-precorrin-4 Transmethylase, Domain 1"/>
    <property type="match status" value="1"/>
</dbReference>
<keyword evidence="10" id="KW-1185">Reference proteome</keyword>
<evidence type="ECO:0000256" key="1">
    <source>
        <dbReference type="ARBA" id="ARBA00022490"/>
    </source>
</evidence>
<dbReference type="InterPro" id="IPR000878">
    <property type="entry name" value="4pyrrol_Mease"/>
</dbReference>
<dbReference type="STRING" id="1278298.GCA_000428685_01522"/>
<dbReference type="AlphaFoldDB" id="A0A3S4U0T5"/>
<keyword evidence="3 6" id="KW-0489">Methyltransferase</keyword>
<feature type="region of interest" description="Disordered" evidence="7">
    <location>
        <begin position="1"/>
        <end position="43"/>
    </location>
</feature>
<dbReference type="KEGG" id="asla:NCTC11923_00291"/>
<comment type="subcellular location">
    <subcellularLocation>
        <location evidence="6">Cytoplasm</location>
    </subcellularLocation>
</comment>
<dbReference type="SUPFAM" id="SSF53790">
    <property type="entry name" value="Tetrapyrrole methylase"/>
    <property type="match status" value="1"/>
</dbReference>
<dbReference type="CDD" id="cd11648">
    <property type="entry name" value="RsmI"/>
    <property type="match status" value="1"/>
</dbReference>
<dbReference type="Gene3D" id="3.30.950.10">
    <property type="entry name" value="Methyltransferase, Cobalt-precorrin-4 Transmethylase, Domain 2"/>
    <property type="match status" value="1"/>
</dbReference>
<proteinExistence type="inferred from homology"/>
<dbReference type="NCBIfam" id="TIGR00096">
    <property type="entry name" value="16S rRNA (cytidine(1402)-2'-O)-methyltransferase"/>
    <property type="match status" value="1"/>
</dbReference>
<gene>
    <name evidence="6 9" type="primary">rsmI</name>
    <name evidence="9" type="ORF">NCTC11923_00291</name>
</gene>
<dbReference type="InterPro" id="IPR014777">
    <property type="entry name" value="4pyrrole_Mease_sub1"/>
</dbReference>
<name>A0A3S4U0T5_9ACTO</name>
<organism evidence="9 10">
    <name type="scientific">Actinomyces slackii</name>
    <dbReference type="NCBI Taxonomy" id="52774"/>
    <lineage>
        <taxon>Bacteria</taxon>
        <taxon>Bacillati</taxon>
        <taxon>Actinomycetota</taxon>
        <taxon>Actinomycetes</taxon>
        <taxon>Actinomycetales</taxon>
        <taxon>Actinomycetaceae</taxon>
        <taxon>Actinomyces</taxon>
    </lineage>
</organism>
<evidence type="ECO:0000256" key="4">
    <source>
        <dbReference type="ARBA" id="ARBA00022679"/>
    </source>
</evidence>
<evidence type="ECO:0000256" key="5">
    <source>
        <dbReference type="ARBA" id="ARBA00022691"/>
    </source>
</evidence>
<comment type="catalytic activity">
    <reaction evidence="6">
        <text>cytidine(1402) in 16S rRNA + S-adenosyl-L-methionine = 2'-O-methylcytidine(1402) in 16S rRNA + S-adenosyl-L-homocysteine + H(+)</text>
        <dbReference type="Rhea" id="RHEA:42924"/>
        <dbReference type="Rhea" id="RHEA-COMP:10285"/>
        <dbReference type="Rhea" id="RHEA-COMP:10286"/>
        <dbReference type="ChEBI" id="CHEBI:15378"/>
        <dbReference type="ChEBI" id="CHEBI:57856"/>
        <dbReference type="ChEBI" id="CHEBI:59789"/>
        <dbReference type="ChEBI" id="CHEBI:74495"/>
        <dbReference type="ChEBI" id="CHEBI:82748"/>
        <dbReference type="EC" id="2.1.1.198"/>
    </reaction>
</comment>
<evidence type="ECO:0000313" key="9">
    <source>
        <dbReference type="EMBL" id="VEG73682.1"/>
    </source>
</evidence>
<keyword evidence="4 6" id="KW-0808">Transferase</keyword>
<accession>A0A3S4U0T5</accession>
<sequence>MTDATPSAASVQGPAPHEAEGPCQSSDQPSPTAPDPWRPRPGVITLAATPIGNTGDATGRLRRGLECADLIAAEDTRRLRALAQRLGIRASGRIVALHEHNERERSGELIEAARAGHSVLVISDAGMPSVSDPGYRVVVAAAQADVAVTVAPGPSAVLTALAVSGLASDRFCFEGFPPRRAGERDRALAALAQESRTMVFFESPRRTHETLAAMARALGDSRPAALCRELTKTHEEVRRATLGELAASTADGVLGEVVIVVAGAPARSADPSQAAERALDLAEQGLRLKAAAAMAAGEAGLRPNEVYREALARRGG</sequence>
<comment type="similarity">
    <text evidence="6">Belongs to the methyltransferase superfamily. RsmI family.</text>
</comment>
<dbReference type="EMBL" id="LR134363">
    <property type="protein sequence ID" value="VEG73682.1"/>
    <property type="molecule type" value="Genomic_DNA"/>
</dbReference>
<feature type="compositionally biased region" description="Polar residues" evidence="7">
    <location>
        <begin position="1"/>
        <end position="10"/>
    </location>
</feature>
<dbReference type="PROSITE" id="PS01296">
    <property type="entry name" value="RSMI"/>
    <property type="match status" value="1"/>
</dbReference>
<comment type="function">
    <text evidence="6">Catalyzes the 2'-O-methylation of the ribose of cytidine 1402 (C1402) in 16S rRNA.</text>
</comment>
<dbReference type="FunFam" id="3.30.950.10:FF:000002">
    <property type="entry name" value="Ribosomal RNA small subunit methyltransferase I"/>
    <property type="match status" value="1"/>
</dbReference>
<keyword evidence="5 6" id="KW-0949">S-adenosyl-L-methionine</keyword>
<dbReference type="InterPro" id="IPR018063">
    <property type="entry name" value="SAM_MeTrfase_RsmI_CS"/>
</dbReference>
<evidence type="ECO:0000259" key="8">
    <source>
        <dbReference type="Pfam" id="PF00590"/>
    </source>
</evidence>
<dbReference type="GO" id="GO:0070677">
    <property type="term" value="F:rRNA (cytosine-2'-O-)-methyltransferase activity"/>
    <property type="evidence" value="ECO:0007669"/>
    <property type="project" value="UniProtKB-UniRule"/>
</dbReference>
<keyword evidence="1 6" id="KW-0963">Cytoplasm</keyword>
<dbReference type="Proteomes" id="UP000276899">
    <property type="component" value="Chromosome"/>
</dbReference>
<dbReference type="RefSeq" id="WP_026426693.1">
    <property type="nucleotide sequence ID" value="NZ_CBCRWE010000015.1"/>
</dbReference>
<evidence type="ECO:0000256" key="7">
    <source>
        <dbReference type="SAM" id="MobiDB-lite"/>
    </source>
</evidence>
<keyword evidence="2 6" id="KW-0698">rRNA processing</keyword>
<dbReference type="FunFam" id="3.40.1010.10:FF:000007">
    <property type="entry name" value="Ribosomal RNA small subunit methyltransferase I"/>
    <property type="match status" value="1"/>
</dbReference>
<reference evidence="9 10" key="1">
    <citation type="submission" date="2018-12" db="EMBL/GenBank/DDBJ databases">
        <authorList>
            <consortium name="Pathogen Informatics"/>
        </authorList>
    </citation>
    <scope>NUCLEOTIDE SEQUENCE [LARGE SCALE GENOMIC DNA]</scope>
    <source>
        <strain evidence="9 10">NCTC11923</strain>
    </source>
</reference>